<sequence length="418" mass="50235">MRISKEWHDRLHILIPYYRRVLKLSQNDVYRRHGNYKWIISPATVKKLENHEQVFIKDEKYQELLFNLNEQLHISQKIDHYLITQSKQLYCVMETERYEEAIRIIETTLLSLKSQRHHVYYKECIFFLGKLFLYLKDRIFMNDQEYSLLFPLVNIFPKGFKDILMDFLYIHASGANEKKLSAFFSSYSMEASAYLPNRINYANQLYEENKELRAYLILKEAEPVAREKGSKNQLAYIYIILSSIALHIDIELCYSYLHMLEKMLTEEHEDNNLKGMILLNLANRYLMLRNYVRCSNYTKAYIVLNPKRHYTSNIILLSYCNQMLNKEKDKTLFVNDNLTSEYDDQLEYSLFSYYKQTFKNNKERMKFLQDKVCPNLTAFDKIYTRIVSDEITRLSSESGSYVNYFRFHALLKNENILK</sequence>
<evidence type="ECO:0000313" key="1">
    <source>
        <dbReference type="EMBL" id="QJA01469.1"/>
    </source>
</evidence>
<reference evidence="1 2" key="1">
    <citation type="submission" date="2020-02" db="EMBL/GenBank/DDBJ databases">
        <authorList>
            <person name="Kociolek L.K."/>
            <person name="Ozer E.A."/>
        </authorList>
    </citation>
    <scope>NUCLEOTIDE SEQUENCE [LARGE SCALE GENOMIC DNA]</scope>
    <source>
        <strain evidence="1 2">ATCC 14501</strain>
    </source>
</reference>
<accession>A0AAP9SD66</accession>
<dbReference type="Proteomes" id="UP000503330">
    <property type="component" value="Chromosome"/>
</dbReference>
<proteinExistence type="predicted"/>
<dbReference type="EMBL" id="CP048838">
    <property type="protein sequence ID" value="QJA01469.1"/>
    <property type="molecule type" value="Genomic_DNA"/>
</dbReference>
<gene>
    <name evidence="1" type="ORF">G4D54_03055</name>
</gene>
<protein>
    <submittedName>
        <fullName evidence="1">Uncharacterized protein</fullName>
    </submittedName>
</protein>
<dbReference type="GeneID" id="61924482"/>
<dbReference type="AlphaFoldDB" id="A0AAP9SD66"/>
<name>A0AAP9SD66_CLOIN</name>
<evidence type="ECO:0000313" key="2">
    <source>
        <dbReference type="Proteomes" id="UP000503330"/>
    </source>
</evidence>
<organism evidence="1 2">
    <name type="scientific">Clostridium innocuum</name>
    <dbReference type="NCBI Taxonomy" id="1522"/>
    <lineage>
        <taxon>Bacteria</taxon>
        <taxon>Bacillati</taxon>
        <taxon>Bacillota</taxon>
        <taxon>Clostridia</taxon>
        <taxon>Eubacteriales</taxon>
        <taxon>Clostridiaceae</taxon>
        <taxon>Clostridium</taxon>
    </lineage>
</organism>
<dbReference type="RefSeq" id="WP_002607274.1">
    <property type="nucleotide sequence ID" value="NZ_BAAACC010000020.1"/>
</dbReference>